<sequence>MLRTTETGGRWGGGKRGGTPNRGAAGDAPPNELGGRPTPSRILCLGVSDKEQVREWYEVAAKEWVSGTRRKG</sequence>
<keyword evidence="3" id="KW-1185">Reference proteome</keyword>
<evidence type="ECO:0000313" key="3">
    <source>
        <dbReference type="Proteomes" id="UP000059188"/>
    </source>
</evidence>
<evidence type="ECO:0000256" key="1">
    <source>
        <dbReference type="SAM" id="MobiDB-lite"/>
    </source>
</evidence>
<dbReference type="AlphaFoldDB" id="A0A0B7FN90"/>
<protein>
    <submittedName>
        <fullName evidence="2">Uncharacterized protein</fullName>
    </submittedName>
</protein>
<proteinExistence type="predicted"/>
<dbReference type="EMBL" id="LN679488">
    <property type="protein sequence ID" value="CEL59130.1"/>
    <property type="molecule type" value="Genomic_DNA"/>
</dbReference>
<name>A0A0B7FN90_THACB</name>
<evidence type="ECO:0000313" key="2">
    <source>
        <dbReference type="EMBL" id="CEL59130.1"/>
    </source>
</evidence>
<accession>A0A0B7FN90</accession>
<feature type="region of interest" description="Disordered" evidence="1">
    <location>
        <begin position="1"/>
        <end position="40"/>
    </location>
</feature>
<organism evidence="2 3">
    <name type="scientific">Thanatephorus cucumeris (strain AG1-IB / isolate 7/3/14)</name>
    <name type="common">Lettuce bottom rot fungus</name>
    <name type="synonym">Rhizoctonia solani</name>
    <dbReference type="NCBI Taxonomy" id="1108050"/>
    <lineage>
        <taxon>Eukaryota</taxon>
        <taxon>Fungi</taxon>
        <taxon>Dikarya</taxon>
        <taxon>Basidiomycota</taxon>
        <taxon>Agaricomycotina</taxon>
        <taxon>Agaricomycetes</taxon>
        <taxon>Cantharellales</taxon>
        <taxon>Ceratobasidiaceae</taxon>
        <taxon>Rhizoctonia</taxon>
        <taxon>Rhizoctonia solani AG-1</taxon>
    </lineage>
</organism>
<dbReference type="Proteomes" id="UP000059188">
    <property type="component" value="Unassembled WGS sequence"/>
</dbReference>
<gene>
    <name evidence="2" type="ORF">RSOLAG1IB_12263</name>
</gene>
<reference evidence="2 3" key="1">
    <citation type="submission" date="2014-11" db="EMBL/GenBank/DDBJ databases">
        <authorList>
            <person name="Wibberg Daniel"/>
        </authorList>
    </citation>
    <scope>NUCLEOTIDE SEQUENCE [LARGE SCALE GENOMIC DNA]</scope>
    <source>
        <strain evidence="2">Rhizoctonia solani AG1-IB 7/3/14</strain>
    </source>
</reference>